<accession>A0A849I2P3</accession>
<evidence type="ECO:0000313" key="2">
    <source>
        <dbReference type="EMBL" id="NNM74076.1"/>
    </source>
</evidence>
<dbReference type="SUPFAM" id="SSF53850">
    <property type="entry name" value="Periplasmic binding protein-like II"/>
    <property type="match status" value="1"/>
</dbReference>
<reference evidence="2 3" key="1">
    <citation type="submission" date="2020-04" db="EMBL/GenBank/DDBJ databases">
        <title>Enterovirga sp. isolate from soil.</title>
        <authorList>
            <person name="Chea S."/>
            <person name="Kim D.-U."/>
        </authorList>
    </citation>
    <scope>NUCLEOTIDE SEQUENCE [LARGE SCALE GENOMIC DNA]</scope>
    <source>
        <strain evidence="2 3">DB1703</strain>
    </source>
</reference>
<dbReference type="InterPro" id="IPR011852">
    <property type="entry name" value="TRAP_TAXI"/>
</dbReference>
<dbReference type="Pfam" id="PF16868">
    <property type="entry name" value="NMT1_3"/>
    <property type="match status" value="1"/>
</dbReference>
<dbReference type="RefSeq" id="WP_171219501.1">
    <property type="nucleotide sequence ID" value="NZ_JABEPP010000004.1"/>
</dbReference>
<name>A0A849I2P3_9HYPH</name>
<keyword evidence="3" id="KW-1185">Reference proteome</keyword>
<dbReference type="AlphaFoldDB" id="A0A849I2P3"/>
<feature type="region of interest" description="Disordered" evidence="1">
    <location>
        <begin position="324"/>
        <end position="351"/>
    </location>
</feature>
<organism evidence="2 3">
    <name type="scientific">Enterovirga aerilata</name>
    <dbReference type="NCBI Taxonomy" id="2730920"/>
    <lineage>
        <taxon>Bacteria</taxon>
        <taxon>Pseudomonadati</taxon>
        <taxon>Pseudomonadota</taxon>
        <taxon>Alphaproteobacteria</taxon>
        <taxon>Hyphomicrobiales</taxon>
        <taxon>Methylobacteriaceae</taxon>
        <taxon>Enterovirga</taxon>
    </lineage>
</organism>
<dbReference type="Gene3D" id="3.40.190.10">
    <property type="entry name" value="Periplasmic binding protein-like II"/>
    <property type="match status" value="2"/>
</dbReference>
<evidence type="ECO:0000313" key="3">
    <source>
        <dbReference type="Proteomes" id="UP000564885"/>
    </source>
</evidence>
<protein>
    <submittedName>
        <fullName evidence="2">C4-dicarboxylate ABC transporter substrate-binding protein</fullName>
    </submittedName>
</protein>
<dbReference type="Proteomes" id="UP000564885">
    <property type="component" value="Unassembled WGS sequence"/>
</dbReference>
<proteinExistence type="predicted"/>
<sequence length="351" mass="38620">MNPWSALAIAGAVAVGSFADASPASAQRAQYNRAQEAPVREKLNAWTLGLAAGLLEGAPIRFAVEMARIVDDGENLHVLPIVTRGPAENLEALLYIRGIDAAILNTDSLEQFKPLVPNIQKRITSILNLFPSELHVFVRPEIGSLQDLAGKKVNFNTPGTAAAYSGPIIFDRLGVQIEKTFVPHQAALEQMRRGEMAAVIFITSKPVDAFSRTEWPQGFKFLPVEYDKRFEDYYLPSSLTASDYPRLIGAGTSVRTIAVPTFLAAYNWPRSSPRYQRVARLVDRLFSHIGKLQEPGFHPKWREVSILATVPGLDRFPAAQEWLDRAQGAPRSARGDRAALPDEGEQPGARP</sequence>
<comment type="caution">
    <text evidence="2">The sequence shown here is derived from an EMBL/GenBank/DDBJ whole genome shotgun (WGS) entry which is preliminary data.</text>
</comment>
<evidence type="ECO:0000256" key="1">
    <source>
        <dbReference type="SAM" id="MobiDB-lite"/>
    </source>
</evidence>
<dbReference type="EMBL" id="JABEPP010000004">
    <property type="protein sequence ID" value="NNM74076.1"/>
    <property type="molecule type" value="Genomic_DNA"/>
</dbReference>
<gene>
    <name evidence="2" type="ORF">HJG44_17005</name>
</gene>
<dbReference type="PANTHER" id="PTHR42941:SF1">
    <property type="entry name" value="SLL1037 PROTEIN"/>
    <property type="match status" value="1"/>
</dbReference>
<dbReference type="PANTHER" id="PTHR42941">
    <property type="entry name" value="SLL1037 PROTEIN"/>
    <property type="match status" value="1"/>
</dbReference>